<dbReference type="PANTHER" id="PTHR11439:SF517">
    <property type="entry name" value="CYSTEINE-RICH RLK (RECEPTOR-LIKE PROTEIN KINASE) 8"/>
    <property type="match status" value="1"/>
</dbReference>
<dbReference type="PANTHER" id="PTHR11439">
    <property type="entry name" value="GAG-POL-RELATED RETROTRANSPOSON"/>
    <property type="match status" value="1"/>
</dbReference>
<reference evidence="2" key="1">
    <citation type="submission" date="2020-01" db="EMBL/GenBank/DDBJ databases">
        <authorList>
            <person name="Mishra B."/>
        </authorList>
    </citation>
    <scope>NUCLEOTIDE SEQUENCE [LARGE SCALE GENOMIC DNA]</scope>
</reference>
<keyword evidence="1" id="KW-0812">Transmembrane</keyword>
<keyword evidence="1" id="KW-1133">Transmembrane helix</keyword>
<gene>
    <name evidence="2" type="ORF">MERR_LOCUS5178</name>
</gene>
<evidence type="ECO:0000313" key="3">
    <source>
        <dbReference type="Proteomes" id="UP000467841"/>
    </source>
</evidence>
<protein>
    <recommendedName>
        <fullName evidence="4">Reverse transcriptase Ty1/copia-type domain-containing protein</fullName>
    </recommendedName>
</protein>
<accession>A0A6D2HQ56</accession>
<dbReference type="Proteomes" id="UP000467841">
    <property type="component" value="Unassembled WGS sequence"/>
</dbReference>
<feature type="transmembrane region" description="Helical" evidence="1">
    <location>
        <begin position="50"/>
        <end position="70"/>
    </location>
</feature>
<keyword evidence="1" id="KW-0472">Membrane</keyword>
<name>A0A6D2HQ56_9BRAS</name>
<dbReference type="AlphaFoldDB" id="A0A6D2HQ56"/>
<comment type="caution">
    <text evidence="2">The sequence shown here is derived from an EMBL/GenBank/DDBJ whole genome shotgun (WGS) entry which is preliminary data.</text>
</comment>
<organism evidence="2 3">
    <name type="scientific">Microthlaspi erraticum</name>
    <dbReference type="NCBI Taxonomy" id="1685480"/>
    <lineage>
        <taxon>Eukaryota</taxon>
        <taxon>Viridiplantae</taxon>
        <taxon>Streptophyta</taxon>
        <taxon>Embryophyta</taxon>
        <taxon>Tracheophyta</taxon>
        <taxon>Spermatophyta</taxon>
        <taxon>Magnoliopsida</taxon>
        <taxon>eudicotyledons</taxon>
        <taxon>Gunneridae</taxon>
        <taxon>Pentapetalae</taxon>
        <taxon>rosids</taxon>
        <taxon>malvids</taxon>
        <taxon>Brassicales</taxon>
        <taxon>Brassicaceae</taxon>
        <taxon>Coluteocarpeae</taxon>
        <taxon>Microthlaspi</taxon>
    </lineage>
</organism>
<evidence type="ECO:0000256" key="1">
    <source>
        <dbReference type="SAM" id="Phobius"/>
    </source>
</evidence>
<dbReference type="OrthoDB" id="1931513at2759"/>
<dbReference type="EMBL" id="CACVBM020000333">
    <property type="protein sequence ID" value="CAA7017943.1"/>
    <property type="molecule type" value="Genomic_DNA"/>
</dbReference>
<proteinExistence type="predicted"/>
<dbReference type="CDD" id="cd09272">
    <property type="entry name" value="RNase_HI_RT_Ty1"/>
    <property type="match status" value="1"/>
</dbReference>
<evidence type="ECO:0000313" key="2">
    <source>
        <dbReference type="EMBL" id="CAA7017943.1"/>
    </source>
</evidence>
<keyword evidence="3" id="KW-1185">Reference proteome</keyword>
<evidence type="ECO:0008006" key="4">
    <source>
        <dbReference type="Google" id="ProtNLM"/>
    </source>
</evidence>
<sequence length="268" mass="29751">MRRCESHVCSWLPWRISGDHLIVSWRDLLSGQLGTPSCTVSLYAADLTPALISLRGTVVLLLVMVLMLLGLIPRCRLSLVMLWLSALMVTRFVGSNVCGSPFCGLDGNEVDDYVSTNAFIIYLGNNPISWTAKKQTSVARSSTEAEYRAIANTASEIRWICNILTELGITLPTPPVVYCDNVGTTFLCANPVFHSRMKHVALDYHFIRGHIQNGILRVAHINTKDQLADALTKPLPRARFLQLRNKIGVRTPPSILRGHVKDTVKDTI</sequence>